<feature type="region of interest" description="Disordered" evidence="1">
    <location>
        <begin position="79"/>
        <end position="100"/>
    </location>
</feature>
<protein>
    <submittedName>
        <fullName evidence="2">Uncharacterized protein</fullName>
    </submittedName>
</protein>
<evidence type="ECO:0000313" key="3">
    <source>
        <dbReference type="Proteomes" id="UP001497522"/>
    </source>
</evidence>
<dbReference type="Proteomes" id="UP001497522">
    <property type="component" value="Chromosome 6"/>
</dbReference>
<accession>A0ABP1BNI0</accession>
<evidence type="ECO:0000313" key="2">
    <source>
        <dbReference type="EMBL" id="CAK9877570.1"/>
    </source>
</evidence>
<dbReference type="EMBL" id="OZ023707">
    <property type="protein sequence ID" value="CAK9877570.1"/>
    <property type="molecule type" value="Genomic_DNA"/>
</dbReference>
<keyword evidence="3" id="KW-1185">Reference proteome</keyword>
<name>A0ABP1BNI0_9BRYO</name>
<gene>
    <name evidence="2" type="ORF">CSSPJE1EN2_LOCUS19395</name>
</gene>
<organism evidence="2 3">
    <name type="scientific">Sphagnum jensenii</name>
    <dbReference type="NCBI Taxonomy" id="128206"/>
    <lineage>
        <taxon>Eukaryota</taxon>
        <taxon>Viridiplantae</taxon>
        <taxon>Streptophyta</taxon>
        <taxon>Embryophyta</taxon>
        <taxon>Bryophyta</taxon>
        <taxon>Sphagnophytina</taxon>
        <taxon>Sphagnopsida</taxon>
        <taxon>Sphagnales</taxon>
        <taxon>Sphagnaceae</taxon>
        <taxon>Sphagnum</taxon>
    </lineage>
</organism>
<proteinExistence type="predicted"/>
<sequence length="209" mass="22890">MDRSVASSAILLLEKPKQAADGMQQSITSNLNFATNCPIPVRHYATFPGDKDINCTLRGFPDIEEGHCQGGDLEDKEVHRSSSQVYPGSPSPRAKLAGSGTARMWDGNSTNGRIWKMSQQTLIHAAFGSHWVCVHASAHLTSLPLFCFGCFQWQLLCCNKFIVKPLTEKDNGVALLLVELGTKAGLPPRVLNIMHGSHKVVYVIYSILI</sequence>
<evidence type="ECO:0000256" key="1">
    <source>
        <dbReference type="SAM" id="MobiDB-lite"/>
    </source>
</evidence>
<reference evidence="2" key="1">
    <citation type="submission" date="2024-03" db="EMBL/GenBank/DDBJ databases">
        <authorList>
            <consortium name="ELIXIR-Norway"/>
            <consortium name="Elixir Norway"/>
        </authorList>
    </citation>
    <scope>NUCLEOTIDE SEQUENCE</scope>
</reference>